<organism evidence="2 3">
    <name type="scientific">Paraphaeosphaeria minitans</name>
    <dbReference type="NCBI Taxonomy" id="565426"/>
    <lineage>
        <taxon>Eukaryota</taxon>
        <taxon>Fungi</taxon>
        <taxon>Dikarya</taxon>
        <taxon>Ascomycota</taxon>
        <taxon>Pezizomycotina</taxon>
        <taxon>Dothideomycetes</taxon>
        <taxon>Pleosporomycetidae</taxon>
        <taxon>Pleosporales</taxon>
        <taxon>Massarineae</taxon>
        <taxon>Didymosphaeriaceae</taxon>
        <taxon>Paraphaeosphaeria</taxon>
    </lineage>
</organism>
<evidence type="ECO:0000313" key="3">
    <source>
        <dbReference type="Proteomes" id="UP000756921"/>
    </source>
</evidence>
<comment type="caution">
    <text evidence="2">The sequence shown here is derived from an EMBL/GenBank/DDBJ whole genome shotgun (WGS) entry which is preliminary data.</text>
</comment>
<name>A0A9P6GRE2_9PLEO</name>
<feature type="region of interest" description="Disordered" evidence="1">
    <location>
        <begin position="324"/>
        <end position="349"/>
    </location>
</feature>
<gene>
    <name evidence="2" type="ORF">PMIN01_02646</name>
</gene>
<feature type="compositionally biased region" description="Basic and acidic residues" evidence="1">
    <location>
        <begin position="200"/>
        <end position="210"/>
    </location>
</feature>
<feature type="compositionally biased region" description="Low complexity" evidence="1">
    <location>
        <begin position="90"/>
        <end position="108"/>
    </location>
</feature>
<evidence type="ECO:0000256" key="1">
    <source>
        <dbReference type="SAM" id="MobiDB-lite"/>
    </source>
</evidence>
<keyword evidence="3" id="KW-1185">Reference proteome</keyword>
<reference evidence="2" key="1">
    <citation type="journal article" date="2020" name="Mol. Plant Microbe Interact.">
        <title>Genome Sequence of the Biocontrol Agent Coniothyrium minitans strain Conio (IMI 134523).</title>
        <authorList>
            <person name="Patel D."/>
            <person name="Shittu T.A."/>
            <person name="Baroncelli R."/>
            <person name="Muthumeenakshi S."/>
            <person name="Osborne T.H."/>
            <person name="Janganan T.K."/>
            <person name="Sreenivasaprasad S."/>
        </authorList>
    </citation>
    <scope>NUCLEOTIDE SEQUENCE</scope>
    <source>
        <strain evidence="2">Conio</strain>
    </source>
</reference>
<evidence type="ECO:0000313" key="2">
    <source>
        <dbReference type="EMBL" id="KAF9740011.1"/>
    </source>
</evidence>
<feature type="region of interest" description="Disordered" evidence="1">
    <location>
        <begin position="15"/>
        <end position="218"/>
    </location>
</feature>
<dbReference type="EMBL" id="WJXW01000002">
    <property type="protein sequence ID" value="KAF9740011.1"/>
    <property type="molecule type" value="Genomic_DNA"/>
</dbReference>
<proteinExistence type="predicted"/>
<feature type="compositionally biased region" description="Polar residues" evidence="1">
    <location>
        <begin position="80"/>
        <end position="89"/>
    </location>
</feature>
<dbReference type="Proteomes" id="UP000756921">
    <property type="component" value="Unassembled WGS sequence"/>
</dbReference>
<dbReference type="AlphaFoldDB" id="A0A9P6GRE2"/>
<sequence>MELVSWIFGAKPKVPEQVPYTTTPGDKLDGEVKTCSRQVSPEKNTPSRSIHFTVEEFGGGDEMSDDDEDPEDGSLDTETEPSNNAQIRRSNSTKPAASSRSSSTAELFGGDDTDFLDDSRTKVSVSMKFQRPTEGLPENSKDVASTATTEIGTDDGAYNGDIASPPALGPEDAPGQSALPEPDTSGEDDQINFPTNEDQSNAHEDKRNEQQDVATEQKTLAEESIAIVEASSTNAALEYPHKLTFGFNWADSVEEECDVDKEIAMGKERSTKQSSKPVVKTRWADMDDDDDVDYWKSSAEWTSDQTAIHTTYGPTYQTFQETERGSKVGTLSARLPSSRSRTGAGYPILGKGGDAANAGYDGPSRSLDFHQYSNVEQAHRNEELRWDAEEAYQLQIQKLWERYAVDIESLKEPSTISPDEVDLHDEQMCKFFRGIYPALPSQEIPGNMHIIDWKTLAGPDQTGPELDDEENFLLQFVKPRLCDALATILFESDPAALDAWLDPSKKVVEWWHSPHYLHRGVMRTVFRRDGNDVIVGTFTDLGFAWTETYAFQGGQFQKEPGEKEPGASSQKIRGEIDWESFEIGQAKCYDYDELSDPVEALWHGRVLAHTMLRMVLNSYSQYRGGNTVDLAVDGKWTSIEQRGVTRVPRANGIENDRIEEVVSSPGLSAPFEEVIPSLELSSEEMNEVGELGALAR</sequence>
<accession>A0A9P6GRE2</accession>
<protein>
    <submittedName>
        <fullName evidence="2">Uncharacterized protein</fullName>
    </submittedName>
</protein>
<feature type="compositionally biased region" description="Polar residues" evidence="1">
    <location>
        <begin position="142"/>
        <end position="151"/>
    </location>
</feature>
<feature type="compositionally biased region" description="Polar residues" evidence="1">
    <location>
        <begin position="35"/>
        <end position="50"/>
    </location>
</feature>
<feature type="compositionally biased region" description="Acidic residues" evidence="1">
    <location>
        <begin position="58"/>
        <end position="79"/>
    </location>
</feature>
<dbReference type="OrthoDB" id="3792394at2759"/>